<name>A0A505IE02_ASPNG</name>
<accession>A0A505IE02</accession>
<dbReference type="AlphaFoldDB" id="A0A505IE02"/>
<evidence type="ECO:0000313" key="2">
    <source>
        <dbReference type="Proteomes" id="UP000197666"/>
    </source>
</evidence>
<evidence type="ECO:0000313" key="1">
    <source>
        <dbReference type="EMBL" id="TPR10373.1"/>
    </source>
</evidence>
<gene>
    <name evidence="1" type="ORF">CAN33_000025</name>
</gene>
<comment type="caution">
    <text evidence="1">The sequence shown here is derived from an EMBL/GenBank/DDBJ whole genome shotgun (WGS) entry which is preliminary data.</text>
</comment>
<protein>
    <submittedName>
        <fullName evidence="1">Uncharacterized protein</fullName>
    </submittedName>
</protein>
<reference evidence="2" key="1">
    <citation type="submission" date="2018-10" db="EMBL/GenBank/DDBJ databases">
        <title>FDA dAtabase for Regulatory Grade micrObial Sequences (FDA-ARGOS): Supporting development and validation of Infectious Disease Dx tests.</title>
        <authorList>
            <person name="Kerrigan L."/>
            <person name="Tallon L."/>
            <person name="Sadzewicz L."/>
            <person name="Sengamalay N."/>
            <person name="Ott S."/>
            <person name="Godinez A."/>
            <person name="Nagaraj S."/>
            <person name="Vavikolanu K."/>
            <person name="Nadendla S."/>
            <person name="George J."/>
            <person name="Sichtig H."/>
        </authorList>
    </citation>
    <scope>NUCLEOTIDE SEQUENCE [LARGE SCALE GENOMIC DNA]</scope>
    <source>
        <strain evidence="2">FDAARGOS_311</strain>
    </source>
</reference>
<sequence length="223" mass="22987">MPSPLQPGHSGPRTFAAGLWPGKAVVYVEVKAADLSCWKPPNFFLQAGLRAASGTGVPPPGRWYSSAAGVSLVLGALPRLRVDWRSGVSMRTAVTLRYRAVGIVACRVRGTPVNHAGVPVVAGCLKSGAFSVPARWSLWMLAGQPSFTDSGGAAAGAAFVACPRGLDSTRPYAQPASAARAIPGRVYCVRTGSGGTVGAIGWSSVYSGAPGVSLWRALRVPSE</sequence>
<proteinExistence type="predicted"/>
<dbReference type="EMBL" id="NKJJ02000024">
    <property type="protein sequence ID" value="TPR10373.1"/>
    <property type="molecule type" value="Genomic_DNA"/>
</dbReference>
<organism evidence="1 2">
    <name type="scientific">Aspergillus niger</name>
    <dbReference type="NCBI Taxonomy" id="5061"/>
    <lineage>
        <taxon>Eukaryota</taxon>
        <taxon>Fungi</taxon>
        <taxon>Dikarya</taxon>
        <taxon>Ascomycota</taxon>
        <taxon>Pezizomycotina</taxon>
        <taxon>Eurotiomycetes</taxon>
        <taxon>Eurotiomycetidae</taxon>
        <taxon>Eurotiales</taxon>
        <taxon>Aspergillaceae</taxon>
        <taxon>Aspergillus</taxon>
        <taxon>Aspergillus subgen. Circumdati</taxon>
    </lineage>
</organism>
<dbReference type="Proteomes" id="UP000197666">
    <property type="component" value="Unassembled WGS sequence"/>
</dbReference>